<keyword evidence="7" id="KW-1185">Reference proteome</keyword>
<dbReference type="Gene3D" id="1.10.443.10">
    <property type="entry name" value="Intergrase catalytic core"/>
    <property type="match status" value="1"/>
</dbReference>
<dbReference type="PROSITE" id="PS51898">
    <property type="entry name" value="TYR_RECOMBINASE"/>
    <property type="match status" value="1"/>
</dbReference>
<dbReference type="InterPro" id="IPR011010">
    <property type="entry name" value="DNA_brk_join_enz"/>
</dbReference>
<dbReference type="GO" id="GO:0003677">
    <property type="term" value="F:DNA binding"/>
    <property type="evidence" value="ECO:0007669"/>
    <property type="project" value="UniProtKB-KW"/>
</dbReference>
<dbReference type="RefSeq" id="WP_073611706.1">
    <property type="nucleotide sequence ID" value="NZ_FRFE01000001.1"/>
</dbReference>
<evidence type="ECO:0000313" key="6">
    <source>
        <dbReference type="EMBL" id="SHO43281.1"/>
    </source>
</evidence>
<accession>A0A1M7XWU4</accession>
<dbReference type="InterPro" id="IPR013762">
    <property type="entry name" value="Integrase-like_cat_sf"/>
</dbReference>
<name>A0A1M7XWU4_9BACT</name>
<dbReference type="PANTHER" id="PTHR30629">
    <property type="entry name" value="PROPHAGE INTEGRASE"/>
    <property type="match status" value="1"/>
</dbReference>
<feature type="domain" description="Tyr recombinase" evidence="5">
    <location>
        <begin position="199"/>
        <end position="371"/>
    </location>
</feature>
<dbReference type="GO" id="GO:0015074">
    <property type="term" value="P:DNA integration"/>
    <property type="evidence" value="ECO:0007669"/>
    <property type="project" value="UniProtKB-KW"/>
</dbReference>
<evidence type="ECO:0000259" key="5">
    <source>
        <dbReference type="PROSITE" id="PS51898"/>
    </source>
</evidence>
<dbReference type="InterPro" id="IPR038488">
    <property type="entry name" value="Integrase_DNA-bd_sf"/>
</dbReference>
<dbReference type="InterPro" id="IPR050808">
    <property type="entry name" value="Phage_Integrase"/>
</dbReference>
<dbReference type="Gene3D" id="3.30.160.390">
    <property type="entry name" value="Integrase, DNA-binding domain"/>
    <property type="match status" value="1"/>
</dbReference>
<dbReference type="InterPro" id="IPR025166">
    <property type="entry name" value="Integrase_DNA_bind_dom"/>
</dbReference>
<evidence type="ECO:0000256" key="3">
    <source>
        <dbReference type="ARBA" id="ARBA00023125"/>
    </source>
</evidence>
<dbReference type="InterPro" id="IPR010998">
    <property type="entry name" value="Integrase_recombinase_N"/>
</dbReference>
<proteinExistence type="inferred from homology"/>
<dbReference type="SUPFAM" id="SSF56349">
    <property type="entry name" value="DNA breaking-rejoining enzymes"/>
    <property type="match status" value="1"/>
</dbReference>
<dbReference type="GO" id="GO:0006310">
    <property type="term" value="P:DNA recombination"/>
    <property type="evidence" value="ECO:0007669"/>
    <property type="project" value="UniProtKB-KW"/>
</dbReference>
<dbReference type="AlphaFoldDB" id="A0A1M7XWU4"/>
<dbReference type="PANTHER" id="PTHR30629:SF2">
    <property type="entry name" value="PROPHAGE INTEGRASE INTS-RELATED"/>
    <property type="match status" value="1"/>
</dbReference>
<comment type="similarity">
    <text evidence="1">Belongs to the 'phage' integrase family.</text>
</comment>
<keyword evidence="3" id="KW-0238">DNA-binding</keyword>
<evidence type="ECO:0000256" key="4">
    <source>
        <dbReference type="ARBA" id="ARBA00023172"/>
    </source>
</evidence>
<dbReference type="EMBL" id="FRFE01000001">
    <property type="protein sequence ID" value="SHO43281.1"/>
    <property type="molecule type" value="Genomic_DNA"/>
</dbReference>
<evidence type="ECO:0000256" key="2">
    <source>
        <dbReference type="ARBA" id="ARBA00022908"/>
    </source>
</evidence>
<dbReference type="Pfam" id="PF13356">
    <property type="entry name" value="Arm-DNA-bind_3"/>
    <property type="match status" value="1"/>
</dbReference>
<dbReference type="InterPro" id="IPR002104">
    <property type="entry name" value="Integrase_catalytic"/>
</dbReference>
<dbReference type="Proteomes" id="UP000184603">
    <property type="component" value="Unassembled WGS sequence"/>
</dbReference>
<sequence>MSKITSKLVSSARPSSSEYFIRDSELKGFALRVFPSGTIKYLAEVWHEGKSHRKTLGSHPVLTLQDARKQALAFIRDVQSGQREESRKAKVTLGDLFKDYTKGDRLKPGTLKNHTQVVRFYLKDWIDKPVTSITKEMVEKLFFQIRDYGVHEGKPTYSQATKTMRILSALMNYACADELIENNPVTVLKLKRIDRSIIKREHYLKAEEVRRLLQVTRNETHPMTLAVHLMLYTGLRKNEALRLKWEDIETVNDVSCIVIRDTKNCRPHYLPITPVINEILKKASNGSMYVFSSPQHSDRHLVDERPTLKRLSKAIGVVFKCHDLRRTFATRASEAGVDFLMVKRLLNHKSNDITAQYIQWNSKQNLLVMRDALARVEY</sequence>
<dbReference type="OrthoDB" id="5429327at2"/>
<dbReference type="STRING" id="1121416.SAMN02745220_00368"/>
<keyword evidence="4" id="KW-0233">DNA recombination</keyword>
<keyword evidence="2" id="KW-0229">DNA integration</keyword>
<dbReference type="Gene3D" id="1.10.150.130">
    <property type="match status" value="1"/>
</dbReference>
<protein>
    <submittedName>
        <fullName evidence="6">Site-specific recombinase XerD</fullName>
    </submittedName>
</protein>
<gene>
    <name evidence="6" type="ORF">SAMN02745220_00368</name>
</gene>
<dbReference type="Pfam" id="PF00589">
    <property type="entry name" value="Phage_integrase"/>
    <property type="match status" value="1"/>
</dbReference>
<evidence type="ECO:0000256" key="1">
    <source>
        <dbReference type="ARBA" id="ARBA00008857"/>
    </source>
</evidence>
<evidence type="ECO:0000313" key="7">
    <source>
        <dbReference type="Proteomes" id="UP000184603"/>
    </source>
</evidence>
<reference evidence="6 7" key="1">
    <citation type="submission" date="2016-12" db="EMBL/GenBank/DDBJ databases">
        <authorList>
            <person name="Song W.-J."/>
            <person name="Kurnit D.M."/>
        </authorList>
    </citation>
    <scope>NUCLEOTIDE SEQUENCE [LARGE SCALE GENOMIC DNA]</scope>
    <source>
        <strain evidence="6 7">DSM 18488</strain>
    </source>
</reference>
<organism evidence="6 7">
    <name type="scientific">Desulfopila aestuarii DSM 18488</name>
    <dbReference type="NCBI Taxonomy" id="1121416"/>
    <lineage>
        <taxon>Bacteria</taxon>
        <taxon>Pseudomonadati</taxon>
        <taxon>Thermodesulfobacteriota</taxon>
        <taxon>Desulfobulbia</taxon>
        <taxon>Desulfobulbales</taxon>
        <taxon>Desulfocapsaceae</taxon>
        <taxon>Desulfopila</taxon>
    </lineage>
</organism>